<sequence>MGKFYKILLLNCFFALTSFNLYSQQINLIRFNNSASYTPGSGVSVIINPTGVFQLDNQFILELSNPGGTFTTPTVLNTLNEFYVPAINGVLPNSLAAGTYKLRVRSTNPVLSVETNSFNVVNGGGIGIPKFRSLLENSGNSSFNCLGENCNNNLINNIFGKINASAGAITSSLLTDNSNALKLRICDVGVNNLFTAMLIDINTSNVINLPINLTNNEFLIPDNLAIGSYVIELEKKNSNNISVFSNIFLFHGNSTNLNNLNDETVCVGNDVDFSIDYSLSGIGRNYKGSKYTIDFGDGSPNETYTQAQLINKITTTGLRHTFNNVSCSVGTSPNIGFFIVQLKLFNKGVYNSGSNNNYCDIYYQNGNGTEKKVNTNRAPIADFNLPIKQCINTTITALNTTVLGQYGTTSCLTTPRYYWYVKKPTDADFELIDSDNHPSWLVGNDLIIPSNEVNIPGCWEIKLEAKNFGAGCQTITVKIKTIKIEAIPTPTFTNSPQSPICAGTSILFTNTSNVLNLPCQEPTYSWTVTPVAGTPATSSGYQFVAPTNASSQNANILFTQPGSYSVVLNVTNSCGTFPSTPRIIEVFGDPTVSFNPNTLTICDAAPAGHTIDFSQVGTTPTYSVAPYAPTNFTWTVSGLGVTPADYSFVGGTNANSQYPKINFTAYKTYIITVQVNGNCAGSNQASFTFILKEMPVITNTNLTQTICTGGTTSPINLSSSMASGTVFNWVVTATNGITGFTTPGTGNIIPGVTLINPSNTSGTVTYTVTPSSNGCVGTPIDFVITVNPSPLVPAQTLSVCSGNAFTVSLSNNPPSVILPLGTTFTWTVTSPGGITGASNQTTPVSSIGQTLVNTTNAPIDVIYTITASTGSAPSICTSNFTLNVTVNPRPQIPNQTLSVCSGTAFNLSLSNNPPSIILPSGTTYNWTVTAPAGITGASNQNTPISNIGQTLLNSTSNPINVVYNITATSGSGSSACTNNFTLTVTVNPSPAVNFSPTNQTICSGETSALVNLSSTTPGVTFSWTAMQPTGITGVITSGTNTIPAQNLVNTTNAPIDVNYTAVAATTGGSTCAGSTYNYTITVNPKPSITENFAEAICSGESFSITPSNSTL</sequence>
<name>A0ABT0THE8_9FLAO</name>
<dbReference type="InterPro" id="IPR045828">
    <property type="entry name" value="PKD_Bacteroidetes"/>
</dbReference>
<proteinExistence type="predicted"/>
<feature type="domain" description="PKD-like" evidence="1">
    <location>
        <begin position="704"/>
        <end position="790"/>
    </location>
</feature>
<feature type="non-terminal residue" evidence="2">
    <location>
        <position position="1111"/>
    </location>
</feature>
<dbReference type="Proteomes" id="UP001203342">
    <property type="component" value="Unassembled WGS sequence"/>
</dbReference>
<dbReference type="SUPFAM" id="SSF49299">
    <property type="entry name" value="PKD domain"/>
    <property type="match status" value="1"/>
</dbReference>
<evidence type="ECO:0000313" key="2">
    <source>
        <dbReference type="EMBL" id="MCL9770389.1"/>
    </source>
</evidence>
<feature type="domain" description="PKD-like" evidence="1">
    <location>
        <begin position="999"/>
        <end position="1086"/>
    </location>
</feature>
<dbReference type="Pfam" id="PF19406">
    <property type="entry name" value="PKD_5"/>
    <property type="match status" value="4"/>
</dbReference>
<organism evidence="2 3">
    <name type="scientific">Flavobacterium fragile</name>
    <dbReference type="NCBI Taxonomy" id="2949085"/>
    <lineage>
        <taxon>Bacteria</taxon>
        <taxon>Pseudomonadati</taxon>
        <taxon>Bacteroidota</taxon>
        <taxon>Flavobacteriia</taxon>
        <taxon>Flavobacteriales</taxon>
        <taxon>Flavobacteriaceae</taxon>
        <taxon>Flavobacterium</taxon>
    </lineage>
</organism>
<protein>
    <recommendedName>
        <fullName evidence="1">PKD-like domain-containing protein</fullName>
    </recommendedName>
</protein>
<accession>A0ABT0THE8</accession>
<dbReference type="Gene3D" id="2.60.40.10">
    <property type="entry name" value="Immunoglobulins"/>
    <property type="match status" value="1"/>
</dbReference>
<keyword evidence="3" id="KW-1185">Reference proteome</keyword>
<dbReference type="InterPro" id="IPR013783">
    <property type="entry name" value="Ig-like_fold"/>
</dbReference>
<evidence type="ECO:0000259" key="1">
    <source>
        <dbReference type="Pfam" id="PF19406"/>
    </source>
</evidence>
<feature type="domain" description="PKD-like" evidence="1">
    <location>
        <begin position="899"/>
        <end position="990"/>
    </location>
</feature>
<gene>
    <name evidence="2" type="ORF">NAT47_08160</name>
</gene>
<dbReference type="EMBL" id="JAMLJN010000005">
    <property type="protein sequence ID" value="MCL9770389.1"/>
    <property type="molecule type" value="Genomic_DNA"/>
</dbReference>
<comment type="caution">
    <text evidence="2">The sequence shown here is derived from an EMBL/GenBank/DDBJ whole genome shotgun (WGS) entry which is preliminary data.</text>
</comment>
<reference evidence="2 3" key="1">
    <citation type="submission" date="2022-05" db="EMBL/GenBank/DDBJ databases">
        <title>Flavobacterium sp., isolated from activated sludge.</title>
        <authorList>
            <person name="Ran Q."/>
        </authorList>
    </citation>
    <scope>NUCLEOTIDE SEQUENCE [LARGE SCALE GENOMIC DNA]</scope>
    <source>
        <strain evidence="2 3">HXWNR69</strain>
    </source>
</reference>
<evidence type="ECO:0000313" key="3">
    <source>
        <dbReference type="Proteomes" id="UP001203342"/>
    </source>
</evidence>
<dbReference type="InterPro" id="IPR035986">
    <property type="entry name" value="PKD_dom_sf"/>
</dbReference>
<dbReference type="RefSeq" id="WP_317236592.1">
    <property type="nucleotide sequence ID" value="NZ_JAMLJN010000005.1"/>
</dbReference>
<feature type="domain" description="PKD-like" evidence="1">
    <location>
        <begin position="799"/>
        <end position="890"/>
    </location>
</feature>